<dbReference type="EMBL" id="JBHSDJ010000002">
    <property type="protein sequence ID" value="MFC4245697.1"/>
    <property type="molecule type" value="Genomic_DNA"/>
</dbReference>
<comment type="caution">
    <text evidence="2">The sequence shown here is derived from an EMBL/GenBank/DDBJ whole genome shotgun (WGS) entry which is preliminary data.</text>
</comment>
<dbReference type="GO" id="GO:0005886">
    <property type="term" value="C:plasma membrane"/>
    <property type="evidence" value="ECO:0007669"/>
    <property type="project" value="UniProtKB-SubCell"/>
</dbReference>
<sequence length="262" mass="28456">MFELSRYEGRTRVKGGVYLSIGLATLAALVIWVYPSFRDSMNMDELLRAYPEPMLQVMGIRTMASLEGFLAVELYMFGWVILLGLYFAYSAASTIADDVERGRMEILLSLPISRARVVGEKFAALAVPIALVNVLTPVVVLVGAELIGESLSTVDLLVVHLLSIPYLFACAGIGLLASVVFDRTSIAQRVALGVTFGLFLLESLLADTDYEVVGAIAPMRYYDPNEILLEGTYDPVSAGVLLAMAAILLVASATWFTQIDVD</sequence>
<dbReference type="PANTHER" id="PTHR37305:SF2">
    <property type="entry name" value="BACITRACIN TRANSPORT PERMEASE PROTEIN BCRB"/>
    <property type="match status" value="1"/>
</dbReference>
<dbReference type="RefSeq" id="WP_246971663.1">
    <property type="nucleotide sequence ID" value="NZ_CP095397.1"/>
</dbReference>
<feature type="transmembrane region" description="Helical" evidence="1">
    <location>
        <begin position="236"/>
        <end position="256"/>
    </location>
</feature>
<keyword evidence="1" id="KW-0812">Transmembrane</keyword>
<evidence type="ECO:0000313" key="3">
    <source>
        <dbReference type="Proteomes" id="UP001595821"/>
    </source>
</evidence>
<dbReference type="Pfam" id="PF12679">
    <property type="entry name" value="ABC2_membrane_2"/>
    <property type="match status" value="1"/>
</dbReference>
<proteinExistence type="predicted"/>
<dbReference type="AlphaFoldDB" id="A0ABD5NUJ5"/>
<keyword evidence="1" id="KW-1133">Transmembrane helix</keyword>
<evidence type="ECO:0000256" key="1">
    <source>
        <dbReference type="SAM" id="Phobius"/>
    </source>
</evidence>
<protein>
    <submittedName>
        <fullName evidence="2">ABC transporter permease</fullName>
    </submittedName>
</protein>
<reference evidence="2 3" key="1">
    <citation type="journal article" date="2014" name="Int. J. Syst. Evol. Microbiol.">
        <title>Complete genome sequence of Corynebacterium casei LMG S-19264T (=DSM 44701T), isolated from a smear-ripened cheese.</title>
        <authorList>
            <consortium name="US DOE Joint Genome Institute (JGI-PGF)"/>
            <person name="Walter F."/>
            <person name="Albersmeier A."/>
            <person name="Kalinowski J."/>
            <person name="Ruckert C."/>
        </authorList>
    </citation>
    <scope>NUCLEOTIDE SEQUENCE [LARGE SCALE GENOMIC DNA]</scope>
    <source>
        <strain evidence="2 3">IBRC-M 10912</strain>
    </source>
</reference>
<keyword evidence="1" id="KW-0472">Membrane</keyword>
<evidence type="ECO:0000313" key="2">
    <source>
        <dbReference type="EMBL" id="MFC4245697.1"/>
    </source>
</evidence>
<dbReference type="GeneID" id="71852513"/>
<dbReference type="PANTHER" id="PTHR37305">
    <property type="entry name" value="INTEGRAL MEMBRANE PROTEIN-RELATED"/>
    <property type="match status" value="1"/>
</dbReference>
<feature type="transmembrane region" description="Helical" evidence="1">
    <location>
        <begin position="16"/>
        <end position="34"/>
    </location>
</feature>
<gene>
    <name evidence="2" type="ORF">ACFOZ7_01545</name>
</gene>
<feature type="transmembrane region" description="Helical" evidence="1">
    <location>
        <begin position="156"/>
        <end position="179"/>
    </location>
</feature>
<name>A0ABD5NUJ5_9EURY</name>
<dbReference type="Proteomes" id="UP001595821">
    <property type="component" value="Unassembled WGS sequence"/>
</dbReference>
<organism evidence="2 3">
    <name type="scientific">Natribaculum luteum</name>
    <dbReference type="NCBI Taxonomy" id="1586232"/>
    <lineage>
        <taxon>Archaea</taxon>
        <taxon>Methanobacteriati</taxon>
        <taxon>Methanobacteriota</taxon>
        <taxon>Stenosarchaea group</taxon>
        <taxon>Halobacteria</taxon>
        <taxon>Halobacteriales</taxon>
        <taxon>Natrialbaceae</taxon>
        <taxon>Natribaculum</taxon>
    </lineage>
</organism>
<feature type="transmembrane region" description="Helical" evidence="1">
    <location>
        <begin position="74"/>
        <end position="96"/>
    </location>
</feature>
<accession>A0ABD5NUJ5</accession>
<feature type="transmembrane region" description="Helical" evidence="1">
    <location>
        <begin position="122"/>
        <end position="144"/>
    </location>
</feature>